<name>A0ABP9XIE3_9DEIO</name>
<sequence length="56" mass="6195">MHLGPDCLCGSYTARPAVCRNYQPDWVCGEVAPLPTLEARVRRFLEIYGLEGEAGL</sequence>
<dbReference type="Proteomes" id="UP001404956">
    <property type="component" value="Unassembled WGS sequence"/>
</dbReference>
<dbReference type="EMBL" id="BAABRV010000015">
    <property type="protein sequence ID" value="GAA5535126.1"/>
    <property type="molecule type" value="Genomic_DNA"/>
</dbReference>
<evidence type="ECO:0008006" key="3">
    <source>
        <dbReference type="Google" id="ProtNLM"/>
    </source>
</evidence>
<dbReference type="InterPro" id="IPR052572">
    <property type="entry name" value="UPF0153_domain"/>
</dbReference>
<dbReference type="PANTHER" id="PTHR36931:SF1">
    <property type="entry name" value="UPF0153 PROTEIN YEIW"/>
    <property type="match status" value="1"/>
</dbReference>
<protein>
    <recommendedName>
        <fullName evidence="3">Zinc/iron-chelating domain-containing protein</fullName>
    </recommendedName>
</protein>
<comment type="caution">
    <text evidence="1">The sequence shown here is derived from an EMBL/GenBank/DDBJ whole genome shotgun (WGS) entry which is preliminary data.</text>
</comment>
<organism evidence="1 2">
    <name type="scientific">Deinococcus aluminii</name>
    <dbReference type="NCBI Taxonomy" id="1656885"/>
    <lineage>
        <taxon>Bacteria</taxon>
        <taxon>Thermotogati</taxon>
        <taxon>Deinococcota</taxon>
        <taxon>Deinococci</taxon>
        <taxon>Deinococcales</taxon>
        <taxon>Deinococcaceae</taxon>
        <taxon>Deinococcus</taxon>
    </lineage>
</organism>
<accession>A0ABP9XIE3</accession>
<evidence type="ECO:0000313" key="2">
    <source>
        <dbReference type="Proteomes" id="UP001404956"/>
    </source>
</evidence>
<dbReference type="PANTHER" id="PTHR36931">
    <property type="entry name" value="UPF0153 PROTEIN YEIW"/>
    <property type="match status" value="1"/>
</dbReference>
<keyword evidence="2" id="KW-1185">Reference proteome</keyword>
<proteinExistence type="predicted"/>
<gene>
    <name evidence="1" type="ORF">Dalu01_03548</name>
</gene>
<reference evidence="1 2" key="1">
    <citation type="submission" date="2024-02" db="EMBL/GenBank/DDBJ databases">
        <title>Deinococcus aluminii NBRC 112889.</title>
        <authorList>
            <person name="Ichikawa N."/>
            <person name="Katano-Makiyama Y."/>
            <person name="Hidaka K."/>
        </authorList>
    </citation>
    <scope>NUCLEOTIDE SEQUENCE [LARGE SCALE GENOMIC DNA]</scope>
    <source>
        <strain evidence="1 2">NBRC 112889</strain>
    </source>
</reference>
<evidence type="ECO:0000313" key="1">
    <source>
        <dbReference type="EMBL" id="GAA5535126.1"/>
    </source>
</evidence>